<evidence type="ECO:0000313" key="3">
    <source>
        <dbReference type="Proteomes" id="UP001520140"/>
    </source>
</evidence>
<feature type="compositionally biased region" description="Basic and acidic residues" evidence="1">
    <location>
        <begin position="256"/>
        <end position="287"/>
    </location>
</feature>
<accession>A0ABS7NUT3</accession>
<feature type="compositionally biased region" description="Basic and acidic residues" evidence="1">
    <location>
        <begin position="231"/>
        <end position="249"/>
    </location>
</feature>
<dbReference type="RefSeq" id="WP_068103308.1">
    <property type="nucleotide sequence ID" value="NZ_JABUKE010000012.1"/>
</dbReference>
<sequence>MTLDDVADELYGLDPADFVRVRTERQKQARADGDKALAKDIGALRKPTTVGWVLNVLVRDAEDEVGDLFDLGEALREAQQHLSGATLRTLTKQRQRAVRALATRAAEIAVDRGHEVGDDVTREVASSLGAALADPAVADDVRAGRLLGAVEYSGFGPLGLVAVPDTPEDATPPEPSSPPEDDDAAQKKQAAKERKEREEREEREEARRHAEAELADARTGLDDAESALADATDRRDDARAEVERLREALEQAEEEAAAREHDVDEATAARDAADARVRNATTRLDRM</sequence>
<dbReference type="EMBL" id="JABUKG010000010">
    <property type="protein sequence ID" value="MBY6321368.1"/>
    <property type="molecule type" value="Genomic_DNA"/>
</dbReference>
<protein>
    <recommendedName>
        <fullName evidence="4">Transposase</fullName>
    </recommendedName>
</protein>
<gene>
    <name evidence="2" type="ORF">HQ605_11075</name>
</gene>
<feature type="region of interest" description="Disordered" evidence="1">
    <location>
        <begin position="160"/>
        <end position="287"/>
    </location>
</feature>
<reference evidence="2 3" key="1">
    <citation type="submission" date="2020-06" db="EMBL/GenBank/DDBJ databases">
        <title>Taxonomy, biology and ecology of Rhodococcus bacteria occurring in California pistachio and other woody hosts as revealed by genome sequence analyses.</title>
        <authorList>
            <person name="Gai Y."/>
            <person name="Riely B."/>
        </authorList>
    </citation>
    <scope>NUCLEOTIDE SEQUENCE [LARGE SCALE GENOMIC DNA]</scope>
    <source>
        <strain evidence="2 3">BP-284</strain>
    </source>
</reference>
<name>A0ABS7NUT3_9NOCA</name>
<evidence type="ECO:0000313" key="2">
    <source>
        <dbReference type="EMBL" id="MBY6321368.1"/>
    </source>
</evidence>
<dbReference type="Proteomes" id="UP001520140">
    <property type="component" value="Unassembled WGS sequence"/>
</dbReference>
<comment type="caution">
    <text evidence="2">The sequence shown here is derived from an EMBL/GenBank/DDBJ whole genome shotgun (WGS) entry which is preliminary data.</text>
</comment>
<evidence type="ECO:0008006" key="4">
    <source>
        <dbReference type="Google" id="ProtNLM"/>
    </source>
</evidence>
<feature type="compositionally biased region" description="Basic and acidic residues" evidence="1">
    <location>
        <begin position="184"/>
        <end position="221"/>
    </location>
</feature>
<organism evidence="2 3">
    <name type="scientific">Rhodococcoides kroppenstedtii</name>
    <dbReference type="NCBI Taxonomy" id="293050"/>
    <lineage>
        <taxon>Bacteria</taxon>
        <taxon>Bacillati</taxon>
        <taxon>Actinomycetota</taxon>
        <taxon>Actinomycetes</taxon>
        <taxon>Mycobacteriales</taxon>
        <taxon>Nocardiaceae</taxon>
        <taxon>Rhodococcoides</taxon>
    </lineage>
</organism>
<keyword evidence="3" id="KW-1185">Reference proteome</keyword>
<evidence type="ECO:0000256" key="1">
    <source>
        <dbReference type="SAM" id="MobiDB-lite"/>
    </source>
</evidence>
<proteinExistence type="predicted"/>